<feature type="binding site" evidence="3">
    <location>
        <position position="95"/>
    </location>
    <ligand>
        <name>Cu cation</name>
        <dbReference type="ChEBI" id="CHEBI:23378"/>
    </ligand>
</feature>
<dbReference type="SUPFAM" id="SSF52833">
    <property type="entry name" value="Thioredoxin-like"/>
    <property type="match status" value="1"/>
</dbReference>
<keyword evidence="5" id="KW-1133">Transmembrane helix</keyword>
<dbReference type="Proteomes" id="UP000002774">
    <property type="component" value="Chromosome"/>
</dbReference>
<dbReference type="PANTHER" id="PTHR12151:SF25">
    <property type="entry name" value="LINALOOL DEHYDRATASE_ISOMERASE DOMAIN-CONTAINING PROTEIN"/>
    <property type="match status" value="1"/>
</dbReference>
<evidence type="ECO:0000256" key="2">
    <source>
        <dbReference type="ARBA" id="ARBA00023008"/>
    </source>
</evidence>
<dbReference type="GO" id="GO:0046872">
    <property type="term" value="F:metal ion binding"/>
    <property type="evidence" value="ECO:0007669"/>
    <property type="project" value="UniProtKB-KW"/>
</dbReference>
<dbReference type="InterPro" id="IPR003782">
    <property type="entry name" value="SCO1/SenC"/>
</dbReference>
<accession>H1Y2J5</accession>
<dbReference type="eggNOG" id="COG1999">
    <property type="taxonomic scope" value="Bacteria"/>
</dbReference>
<feature type="transmembrane region" description="Helical" evidence="5">
    <location>
        <begin position="7"/>
        <end position="24"/>
    </location>
</feature>
<protein>
    <submittedName>
        <fullName evidence="7">Electron transport protein SCO1/SenC</fullName>
    </submittedName>
</protein>
<evidence type="ECO:0000256" key="3">
    <source>
        <dbReference type="PIRSR" id="PIRSR603782-1"/>
    </source>
</evidence>
<keyword evidence="2 3" id="KW-0186">Copper</keyword>
<evidence type="ECO:0000256" key="5">
    <source>
        <dbReference type="SAM" id="Phobius"/>
    </source>
</evidence>
<feature type="binding site" evidence="3">
    <location>
        <position position="99"/>
    </location>
    <ligand>
        <name>Cu cation</name>
        <dbReference type="ChEBI" id="CHEBI:23378"/>
    </ligand>
</feature>
<dbReference type="EMBL" id="CM001403">
    <property type="protein sequence ID" value="EHQ28043.1"/>
    <property type="molecule type" value="Genomic_DNA"/>
</dbReference>
<dbReference type="RefSeq" id="WP_008508762.1">
    <property type="nucleotide sequence ID" value="NZ_CM001403.1"/>
</dbReference>
<dbReference type="InterPro" id="IPR036249">
    <property type="entry name" value="Thioredoxin-like_sf"/>
</dbReference>
<gene>
    <name evidence="7" type="ORF">Mucpa_3952</name>
</gene>
<dbReference type="CDD" id="cd02968">
    <property type="entry name" value="SCO"/>
    <property type="match status" value="1"/>
</dbReference>
<comment type="similarity">
    <text evidence="1">Belongs to the SCO1/2 family.</text>
</comment>
<keyword evidence="5" id="KW-0472">Membrane</keyword>
<proteinExistence type="inferred from homology"/>
<keyword evidence="3" id="KW-0479">Metal-binding</keyword>
<dbReference type="PROSITE" id="PS51352">
    <property type="entry name" value="THIOREDOXIN_2"/>
    <property type="match status" value="1"/>
</dbReference>
<dbReference type="Gene3D" id="3.40.30.10">
    <property type="entry name" value="Glutaredoxin"/>
    <property type="match status" value="1"/>
</dbReference>
<dbReference type="AlphaFoldDB" id="H1Y2J5"/>
<dbReference type="InterPro" id="IPR013766">
    <property type="entry name" value="Thioredoxin_domain"/>
</dbReference>
<dbReference type="OrthoDB" id="9811998at2"/>
<sequence>MGNIKKIVILVLILAVPGFLYYLLTAKGKNRYKPLAIYGPKVVANTFHKYHGKAIPDTIYHHIADFNLTDQDGQKVSLKTFEGKILIVSFFYTHCPTVCVQLNSNVDLLAHNYIKNKMLSFVSITVDPERDSASVLKKYAKQFELKTDKWRFLTGDTSTVYNLARKSFLVNALKAGKDDFIYSDKLILIDPVGRIRGYYEGTDSKEITKLNDEIKVQIAEELRKIKGAE</sequence>
<organism evidence="7 8">
    <name type="scientific">Mucilaginibacter paludis DSM 18603</name>
    <dbReference type="NCBI Taxonomy" id="714943"/>
    <lineage>
        <taxon>Bacteria</taxon>
        <taxon>Pseudomonadati</taxon>
        <taxon>Bacteroidota</taxon>
        <taxon>Sphingobacteriia</taxon>
        <taxon>Sphingobacteriales</taxon>
        <taxon>Sphingobacteriaceae</taxon>
        <taxon>Mucilaginibacter</taxon>
    </lineage>
</organism>
<dbReference type="STRING" id="714943.Mucpa_3952"/>
<evidence type="ECO:0000256" key="4">
    <source>
        <dbReference type="PIRSR" id="PIRSR603782-2"/>
    </source>
</evidence>
<feature type="domain" description="Thioredoxin" evidence="6">
    <location>
        <begin position="57"/>
        <end position="224"/>
    </location>
</feature>
<name>H1Y2J5_9SPHI</name>
<keyword evidence="4" id="KW-1015">Disulfide bond</keyword>
<feature type="disulfide bond" description="Redox-active" evidence="4">
    <location>
        <begin position="95"/>
        <end position="99"/>
    </location>
</feature>
<evidence type="ECO:0000256" key="1">
    <source>
        <dbReference type="ARBA" id="ARBA00010996"/>
    </source>
</evidence>
<dbReference type="HOGENOM" id="CLU_050131_2_0_10"/>
<dbReference type="Pfam" id="PF02630">
    <property type="entry name" value="SCO1-SenC"/>
    <property type="match status" value="1"/>
</dbReference>
<evidence type="ECO:0000259" key="6">
    <source>
        <dbReference type="PROSITE" id="PS51352"/>
    </source>
</evidence>
<dbReference type="PANTHER" id="PTHR12151">
    <property type="entry name" value="ELECTRON TRANSPORT PROTIN SCO1/SENC FAMILY MEMBER"/>
    <property type="match status" value="1"/>
</dbReference>
<keyword evidence="5" id="KW-0812">Transmembrane</keyword>
<reference evidence="7" key="1">
    <citation type="submission" date="2011-09" db="EMBL/GenBank/DDBJ databases">
        <title>The permanent draft genome of Mucilaginibacter paludis DSM 18603.</title>
        <authorList>
            <consortium name="US DOE Joint Genome Institute (JGI-PGF)"/>
            <person name="Lucas S."/>
            <person name="Han J."/>
            <person name="Lapidus A."/>
            <person name="Bruce D."/>
            <person name="Goodwin L."/>
            <person name="Pitluck S."/>
            <person name="Peters L."/>
            <person name="Kyrpides N."/>
            <person name="Mavromatis K."/>
            <person name="Ivanova N."/>
            <person name="Mikhailova N."/>
            <person name="Held B."/>
            <person name="Detter J.C."/>
            <person name="Tapia R."/>
            <person name="Han C."/>
            <person name="Land M."/>
            <person name="Hauser L."/>
            <person name="Markowitz V."/>
            <person name="Cheng J.-F."/>
            <person name="Hugenholtz P."/>
            <person name="Woyke T."/>
            <person name="Wu D."/>
            <person name="Tindall B."/>
            <person name="Brambilla E."/>
            <person name="Klenk H.-P."/>
            <person name="Eisen J.A."/>
        </authorList>
    </citation>
    <scope>NUCLEOTIDE SEQUENCE [LARGE SCALE GENOMIC DNA]</scope>
    <source>
        <strain evidence="7">DSM 18603</strain>
    </source>
</reference>
<keyword evidence="8" id="KW-1185">Reference proteome</keyword>
<evidence type="ECO:0000313" key="8">
    <source>
        <dbReference type="Proteomes" id="UP000002774"/>
    </source>
</evidence>
<evidence type="ECO:0000313" key="7">
    <source>
        <dbReference type="EMBL" id="EHQ28043.1"/>
    </source>
</evidence>